<reference evidence="9" key="1">
    <citation type="journal article" date="2019" name="Int. J. Syst. Evol. Microbiol.">
        <title>The Global Catalogue of Microorganisms (GCM) 10K type strain sequencing project: providing services to taxonomists for standard genome sequencing and annotation.</title>
        <authorList>
            <consortium name="The Broad Institute Genomics Platform"/>
            <consortium name="The Broad Institute Genome Sequencing Center for Infectious Disease"/>
            <person name="Wu L."/>
            <person name="Ma J."/>
        </authorList>
    </citation>
    <scope>NUCLEOTIDE SEQUENCE [LARGE SCALE GENOMIC DNA]</scope>
    <source>
        <strain evidence="9">JCM 9371</strain>
    </source>
</reference>
<feature type="compositionally biased region" description="Low complexity" evidence="6">
    <location>
        <begin position="20"/>
        <end position="37"/>
    </location>
</feature>
<evidence type="ECO:0000256" key="4">
    <source>
        <dbReference type="ARBA" id="ARBA00022989"/>
    </source>
</evidence>
<dbReference type="PANTHER" id="PTHR36115">
    <property type="entry name" value="PROLINE-RICH ANTIGEN HOMOLOG-RELATED"/>
    <property type="match status" value="1"/>
</dbReference>
<dbReference type="PANTHER" id="PTHR36115:SF4">
    <property type="entry name" value="MEMBRANE PROTEIN"/>
    <property type="match status" value="1"/>
</dbReference>
<organism evidence="8 9">
    <name type="scientific">Actinomadura fibrosa</name>
    <dbReference type="NCBI Taxonomy" id="111802"/>
    <lineage>
        <taxon>Bacteria</taxon>
        <taxon>Bacillati</taxon>
        <taxon>Actinomycetota</taxon>
        <taxon>Actinomycetes</taxon>
        <taxon>Streptosporangiales</taxon>
        <taxon>Thermomonosporaceae</taxon>
        <taxon>Actinomadura</taxon>
    </lineage>
</organism>
<sequence length="242" mass="24447">MAASRQARNPQEPGDEDDLPSPAEEAPLAEAPIEEAPVGTASTDGVGADESLAGAALGTAVLAEPGQRLLARIVDTLIVGLPVIIVVRELVSGHDVDVVAPPAVAGCLLLYEAVQLAVWGRTLGKRFAGIEVVAADAIAAESPTGEAPTGESSAPERAAEGATRGGLGVLRSVLRAAVYALPIAVRPVPVLGLVAGVLWVVNAGLMYEGARRQTGHDRLAGTLVVKRPPSPAEPSPGASAPL</sequence>
<proteinExistence type="predicted"/>
<dbReference type="EMBL" id="JBHTGP010000006">
    <property type="protein sequence ID" value="MFD0685824.1"/>
    <property type="molecule type" value="Genomic_DNA"/>
</dbReference>
<accession>A0ABW2XHG0</accession>
<evidence type="ECO:0000313" key="8">
    <source>
        <dbReference type="EMBL" id="MFD0685824.1"/>
    </source>
</evidence>
<evidence type="ECO:0000256" key="1">
    <source>
        <dbReference type="ARBA" id="ARBA00004651"/>
    </source>
</evidence>
<evidence type="ECO:0000256" key="6">
    <source>
        <dbReference type="SAM" id="MobiDB-lite"/>
    </source>
</evidence>
<keyword evidence="3" id="KW-0812">Transmembrane</keyword>
<name>A0ABW2XHG0_9ACTN</name>
<keyword evidence="2" id="KW-1003">Cell membrane</keyword>
<dbReference type="Pfam" id="PF06271">
    <property type="entry name" value="RDD"/>
    <property type="match status" value="1"/>
</dbReference>
<evidence type="ECO:0000256" key="2">
    <source>
        <dbReference type="ARBA" id="ARBA00022475"/>
    </source>
</evidence>
<protein>
    <submittedName>
        <fullName evidence="8">RDD family protein</fullName>
    </submittedName>
</protein>
<comment type="caution">
    <text evidence="8">The sequence shown here is derived from an EMBL/GenBank/DDBJ whole genome shotgun (WGS) entry which is preliminary data.</text>
</comment>
<comment type="subcellular location">
    <subcellularLocation>
        <location evidence="1">Cell membrane</location>
        <topology evidence="1">Multi-pass membrane protein</topology>
    </subcellularLocation>
</comment>
<evidence type="ECO:0000259" key="7">
    <source>
        <dbReference type="Pfam" id="PF06271"/>
    </source>
</evidence>
<keyword evidence="4" id="KW-1133">Transmembrane helix</keyword>
<evidence type="ECO:0000313" key="9">
    <source>
        <dbReference type="Proteomes" id="UP001597063"/>
    </source>
</evidence>
<evidence type="ECO:0000256" key="5">
    <source>
        <dbReference type="ARBA" id="ARBA00023136"/>
    </source>
</evidence>
<gene>
    <name evidence="8" type="ORF">ACFQZM_15065</name>
</gene>
<feature type="domain" description="RDD" evidence="7">
    <location>
        <begin position="63"/>
        <end position="136"/>
    </location>
</feature>
<keyword evidence="5" id="KW-0472">Membrane</keyword>
<feature type="region of interest" description="Disordered" evidence="6">
    <location>
        <begin position="1"/>
        <end position="47"/>
    </location>
</feature>
<evidence type="ECO:0000256" key="3">
    <source>
        <dbReference type="ARBA" id="ARBA00022692"/>
    </source>
</evidence>
<dbReference type="InterPro" id="IPR051791">
    <property type="entry name" value="Pra-immunoreactive"/>
</dbReference>
<dbReference type="InterPro" id="IPR010432">
    <property type="entry name" value="RDD"/>
</dbReference>
<keyword evidence="9" id="KW-1185">Reference proteome</keyword>
<dbReference type="Proteomes" id="UP001597063">
    <property type="component" value="Unassembled WGS sequence"/>
</dbReference>
<dbReference type="RefSeq" id="WP_131755246.1">
    <property type="nucleotide sequence ID" value="NZ_CAACUY010000004.1"/>
</dbReference>